<dbReference type="PANTHER" id="PTHR30461:SF2">
    <property type="entry name" value="SERINE RECOMBINASE PINE-RELATED"/>
    <property type="match status" value="1"/>
</dbReference>
<dbReference type="Gene3D" id="3.40.50.1390">
    <property type="entry name" value="Resolvase, N-terminal catalytic domain"/>
    <property type="match status" value="1"/>
</dbReference>
<evidence type="ECO:0000259" key="6">
    <source>
        <dbReference type="PROSITE" id="PS51736"/>
    </source>
</evidence>
<dbReference type="PROSITE" id="PS00397">
    <property type="entry name" value="RECOMBINASES_1"/>
    <property type="match status" value="1"/>
</dbReference>
<dbReference type="SUPFAM" id="SSF53041">
    <property type="entry name" value="Resolvase-like"/>
    <property type="match status" value="1"/>
</dbReference>
<feature type="active site" description="O-(5'-phospho-DNA)-serine intermediate" evidence="4 5">
    <location>
        <position position="11"/>
    </location>
</feature>
<dbReference type="InterPro" id="IPR006119">
    <property type="entry name" value="Resolv_N"/>
</dbReference>
<organism evidence="7 8">
    <name type="scientific">Pseudomonas fluvialis</name>
    <dbReference type="NCBI Taxonomy" id="1793966"/>
    <lineage>
        <taxon>Bacteria</taxon>
        <taxon>Pseudomonadati</taxon>
        <taxon>Pseudomonadota</taxon>
        <taxon>Gammaproteobacteria</taxon>
        <taxon>Pseudomonadales</taxon>
        <taxon>Pseudomonadaceae</taxon>
        <taxon>Pseudomonas</taxon>
    </lineage>
</organism>
<dbReference type="GO" id="GO:0015074">
    <property type="term" value="P:DNA integration"/>
    <property type="evidence" value="ECO:0007669"/>
    <property type="project" value="UniProtKB-KW"/>
</dbReference>
<keyword evidence="1" id="KW-0229">DNA integration</keyword>
<feature type="domain" description="Resolvase/invertase-type recombinase catalytic" evidence="6">
    <location>
        <begin position="3"/>
        <end position="140"/>
    </location>
</feature>
<dbReference type="RefSeq" id="WP_101192512.1">
    <property type="nucleotide sequence ID" value="NZ_PIYS01000002.1"/>
</dbReference>
<dbReference type="Proteomes" id="UP000242861">
    <property type="component" value="Unassembled WGS sequence"/>
</dbReference>
<dbReference type="EMBL" id="PIYS01000002">
    <property type="protein sequence ID" value="PKF73191.1"/>
    <property type="molecule type" value="Genomic_DNA"/>
</dbReference>
<dbReference type="InterPro" id="IPR050639">
    <property type="entry name" value="SSR_resolvase"/>
</dbReference>
<dbReference type="PROSITE" id="PS00398">
    <property type="entry name" value="RECOMBINASES_2"/>
    <property type="match status" value="1"/>
</dbReference>
<reference evidence="8" key="1">
    <citation type="submission" date="2017-12" db="EMBL/GenBank/DDBJ databases">
        <authorList>
            <person name="Yu X.-Y."/>
        </authorList>
    </citation>
    <scope>NUCLEOTIDE SEQUENCE [LARGE SCALE GENOMIC DNA]</scope>
    <source>
        <strain evidence="8">ZYSR67-Z</strain>
    </source>
</reference>
<accession>A0A2I0CUK3</accession>
<keyword evidence="3" id="KW-0233">DNA recombination</keyword>
<name>A0A2I0CUK3_9PSED</name>
<evidence type="ECO:0000313" key="8">
    <source>
        <dbReference type="Proteomes" id="UP000242861"/>
    </source>
</evidence>
<proteinExistence type="predicted"/>
<evidence type="ECO:0000256" key="1">
    <source>
        <dbReference type="ARBA" id="ARBA00022908"/>
    </source>
</evidence>
<dbReference type="CDD" id="cd03768">
    <property type="entry name" value="SR_ResInv"/>
    <property type="match status" value="1"/>
</dbReference>
<comment type="caution">
    <text evidence="7">The sequence shown here is derived from an EMBL/GenBank/DDBJ whole genome shotgun (WGS) entry which is preliminary data.</text>
</comment>
<dbReference type="GO" id="GO:0003677">
    <property type="term" value="F:DNA binding"/>
    <property type="evidence" value="ECO:0007669"/>
    <property type="project" value="UniProtKB-KW"/>
</dbReference>
<keyword evidence="2" id="KW-0238">DNA-binding</keyword>
<gene>
    <name evidence="7" type="ORF">CW360_01650</name>
</gene>
<sequence length="194" mass="20985">MTAVLAYVRVSTSEQNNEAQRHAISQRYNIHEWFSDEATSGATKALQREGFKALHAYARKGDTVVVAAIDRLGRDTIDVLETVEALKAKGVTVVSMREGFDLSSAVGKAMLTMLAAVAELERANIKARQMAGIERARAQGKKLGAPKVIDDQAVAIWRKENEASIADTAKHWGISTAAVKRACRALRVPQGAAV</sequence>
<evidence type="ECO:0000256" key="3">
    <source>
        <dbReference type="ARBA" id="ARBA00023172"/>
    </source>
</evidence>
<protein>
    <submittedName>
        <fullName evidence="7">Resolvase</fullName>
    </submittedName>
</protein>
<dbReference type="PANTHER" id="PTHR30461">
    <property type="entry name" value="DNA-INVERTASE FROM LAMBDOID PROPHAGE"/>
    <property type="match status" value="1"/>
</dbReference>
<evidence type="ECO:0000256" key="2">
    <source>
        <dbReference type="ARBA" id="ARBA00023125"/>
    </source>
</evidence>
<dbReference type="GO" id="GO:0000150">
    <property type="term" value="F:DNA strand exchange activity"/>
    <property type="evidence" value="ECO:0007669"/>
    <property type="project" value="InterPro"/>
</dbReference>
<dbReference type="Pfam" id="PF00239">
    <property type="entry name" value="Resolvase"/>
    <property type="match status" value="1"/>
</dbReference>
<dbReference type="AlphaFoldDB" id="A0A2I0CUK3"/>
<dbReference type="InterPro" id="IPR006118">
    <property type="entry name" value="Recombinase_CS"/>
</dbReference>
<evidence type="ECO:0000256" key="4">
    <source>
        <dbReference type="PIRSR" id="PIRSR606118-50"/>
    </source>
</evidence>
<dbReference type="PROSITE" id="PS51736">
    <property type="entry name" value="RECOMBINASES_3"/>
    <property type="match status" value="1"/>
</dbReference>
<evidence type="ECO:0000256" key="5">
    <source>
        <dbReference type="PROSITE-ProRule" id="PRU10137"/>
    </source>
</evidence>
<dbReference type="SMART" id="SM00857">
    <property type="entry name" value="Resolvase"/>
    <property type="match status" value="1"/>
</dbReference>
<dbReference type="InterPro" id="IPR036162">
    <property type="entry name" value="Resolvase-like_N_sf"/>
</dbReference>
<evidence type="ECO:0000313" key="7">
    <source>
        <dbReference type="EMBL" id="PKF73191.1"/>
    </source>
</evidence>